<dbReference type="GO" id="GO:0016020">
    <property type="term" value="C:membrane"/>
    <property type="evidence" value="ECO:0007669"/>
    <property type="project" value="UniProtKB-SubCell"/>
</dbReference>
<dbReference type="SMART" id="SM01328">
    <property type="entry name" value="zf-3CxxC"/>
    <property type="match status" value="1"/>
</dbReference>
<accession>A0A4E0RI92</accession>
<comment type="caution">
    <text evidence="10">The sequence shown here is derived from an EMBL/GenBank/DDBJ whole genome shotgun (WGS) entry which is preliminary data.</text>
</comment>
<evidence type="ECO:0000256" key="1">
    <source>
        <dbReference type="ARBA" id="ARBA00004167"/>
    </source>
</evidence>
<evidence type="ECO:0000256" key="5">
    <source>
        <dbReference type="ARBA" id="ARBA00022833"/>
    </source>
</evidence>
<evidence type="ECO:0000256" key="3">
    <source>
        <dbReference type="ARBA" id="ARBA00022723"/>
    </source>
</evidence>
<evidence type="ECO:0000256" key="6">
    <source>
        <dbReference type="ARBA" id="ARBA00022989"/>
    </source>
</evidence>
<reference evidence="10" key="1">
    <citation type="submission" date="2019-03" db="EMBL/GenBank/DDBJ databases">
        <title>Improved annotation for the trematode Fasciola hepatica.</title>
        <authorList>
            <person name="Choi Y.-J."/>
            <person name="Martin J."/>
            <person name="Mitreva M."/>
        </authorList>
    </citation>
    <scope>NUCLEOTIDE SEQUENCE [LARGE SCALE GENOMIC DNA]</scope>
</reference>
<dbReference type="GO" id="GO:0031849">
    <property type="term" value="F:olfactory receptor binding"/>
    <property type="evidence" value="ECO:0007669"/>
    <property type="project" value="TreeGrafter"/>
</dbReference>
<evidence type="ECO:0000256" key="7">
    <source>
        <dbReference type="ARBA" id="ARBA00023136"/>
    </source>
</evidence>
<dbReference type="GO" id="GO:0006612">
    <property type="term" value="P:protein targeting to membrane"/>
    <property type="evidence" value="ECO:0007669"/>
    <property type="project" value="TreeGrafter"/>
</dbReference>
<evidence type="ECO:0000256" key="4">
    <source>
        <dbReference type="ARBA" id="ARBA00022771"/>
    </source>
</evidence>
<feature type="domain" description="3CxxC-type" evidence="9">
    <location>
        <begin position="354"/>
        <end position="477"/>
    </location>
</feature>
<dbReference type="Proteomes" id="UP000230066">
    <property type="component" value="Unassembled WGS sequence"/>
</dbReference>
<dbReference type="InterPro" id="IPR027377">
    <property type="entry name" value="ZAR1/RTP1-5-like_Znf-3CxxC"/>
</dbReference>
<keyword evidence="5" id="KW-0862">Zinc</keyword>
<dbReference type="Pfam" id="PF13695">
    <property type="entry name" value="Zn_ribbon_3CxxC"/>
    <property type="match status" value="1"/>
</dbReference>
<evidence type="ECO:0000256" key="2">
    <source>
        <dbReference type="ARBA" id="ARBA00022692"/>
    </source>
</evidence>
<dbReference type="InterPro" id="IPR026096">
    <property type="entry name" value="R-trans_p"/>
</dbReference>
<dbReference type="GO" id="GO:0051205">
    <property type="term" value="P:protein insertion into membrane"/>
    <property type="evidence" value="ECO:0007669"/>
    <property type="project" value="TreeGrafter"/>
</dbReference>
<dbReference type="PANTHER" id="PTHR14402:SF10">
    <property type="entry name" value="3CXXC-TYPE DOMAIN-CONTAINING PROTEIN"/>
    <property type="match status" value="1"/>
</dbReference>
<dbReference type="EMBL" id="JXXN02001012">
    <property type="protein sequence ID" value="THD25734.1"/>
    <property type="molecule type" value="Genomic_DNA"/>
</dbReference>
<name>A0A4E0RI92_FASHE</name>
<keyword evidence="10" id="KW-0675">Receptor</keyword>
<dbReference type="GO" id="GO:0008270">
    <property type="term" value="F:zinc ion binding"/>
    <property type="evidence" value="ECO:0007669"/>
    <property type="project" value="UniProtKB-KW"/>
</dbReference>
<comment type="subcellular location">
    <subcellularLocation>
        <location evidence="1">Membrane</location>
        <topology evidence="1">Single-pass membrane protein</topology>
    </subcellularLocation>
</comment>
<keyword evidence="4" id="KW-0863">Zinc-finger</keyword>
<keyword evidence="6" id="KW-1133">Transmembrane helix</keyword>
<gene>
    <name evidence="10" type="ORF">D915_003472</name>
</gene>
<evidence type="ECO:0000256" key="8">
    <source>
        <dbReference type="SAM" id="MobiDB-lite"/>
    </source>
</evidence>
<evidence type="ECO:0000313" key="10">
    <source>
        <dbReference type="EMBL" id="THD25734.1"/>
    </source>
</evidence>
<protein>
    <submittedName>
        <fullName evidence="10">Receptor transporting protein</fullName>
    </submittedName>
</protein>
<keyword evidence="7" id="KW-0472">Membrane</keyword>
<proteinExistence type="predicted"/>
<keyword evidence="11" id="KW-1185">Reference proteome</keyword>
<sequence length="558" mass="62583">MITVDYYETMKSTHWDPKFKELSCRLTKELVKVNYSRTGMAADLWPLATLSRLRPLTSESLFPSSANALLDALGLKEKDILGALLTSDIPSWDVQCRTVLMLLKQQTINNPMIPLIQSVLGTPFRPREPDLMHNPNQLINITAQTTHNPLRLNEQTNIFPPGSMFPISVGDNAPGCLNSLIKVPPFNSALVLPNTTNSCELPWNENVNNNLPFGIEMAALQQLLLGTSQSVYSLEQQQHRQVPTETNFTPHLPLVSPILTAGALGIPSTKFNWPIPSEFYGPPILLQPLINHNLEFTNPCCIPSSFSHLPWWQVFSQLLREANNDKIIFSPQHATRRDLFGSVCKFDVLWSRDEVKTRFMCTACGRQWTSMKGSVAFVVILNYNRTGPVQVDRWLIQPGANVFFELFSQSCGECDVLCQPKWYPEEVSKVIRNLFVKIHENFYQSVIGWSDRWDCHRRDGHPSGPHDARKCVACQQGLCRGGLVISHSHAAKPASMFRVFPVYCPAQSTTVNATNPATSHGMMVDSAQDSGRPHIRDSPTNSPSCKRRQTGSEFLTVS</sequence>
<dbReference type="PANTHER" id="PTHR14402">
    <property type="entry name" value="RECEPTOR TRANSPORTING PROTEIN"/>
    <property type="match status" value="1"/>
</dbReference>
<dbReference type="AlphaFoldDB" id="A0A4E0RI92"/>
<evidence type="ECO:0000313" key="11">
    <source>
        <dbReference type="Proteomes" id="UP000230066"/>
    </source>
</evidence>
<organism evidence="10 11">
    <name type="scientific">Fasciola hepatica</name>
    <name type="common">Liver fluke</name>
    <dbReference type="NCBI Taxonomy" id="6192"/>
    <lineage>
        <taxon>Eukaryota</taxon>
        <taxon>Metazoa</taxon>
        <taxon>Spiralia</taxon>
        <taxon>Lophotrochozoa</taxon>
        <taxon>Platyhelminthes</taxon>
        <taxon>Trematoda</taxon>
        <taxon>Digenea</taxon>
        <taxon>Plagiorchiida</taxon>
        <taxon>Echinostomata</taxon>
        <taxon>Echinostomatoidea</taxon>
        <taxon>Fasciolidae</taxon>
        <taxon>Fasciola</taxon>
    </lineage>
</organism>
<evidence type="ECO:0000259" key="9">
    <source>
        <dbReference type="SMART" id="SM01328"/>
    </source>
</evidence>
<keyword evidence="2" id="KW-0812">Transmembrane</keyword>
<feature type="region of interest" description="Disordered" evidence="8">
    <location>
        <begin position="514"/>
        <end position="558"/>
    </location>
</feature>
<keyword evidence="3" id="KW-0479">Metal-binding</keyword>